<sequence length="478" mass="51118">MGLGRSLYFSGLSSVLKLGIQFGLSIFVARMLTPTELGSFGVALAAAAFVRAFESAGVENFVASYKGLDKPMMRSVFTVNMLLNLLLALILFLISAPLGAFFGADVITDITRMTALATALNTHVPIMRGLMRRDMRFRGFLAIDSGLMIISAITTIVAVLYGYGALALAMAIVAEKVVSIMVGVALFRRDIPILPRLDGAKTIIRYGLTLSTATVIGMIGNHANNFILGKLLGLAPAAQFDRGYILPRLISQVAQMSFHNVLVPEVARQNKAGKACQPVLKEVIHVYAMMLWPAGLVLAIVAPEVVLTLFGYQWSQAAAIAPYLVIYSLLASPVSLACSAMVALGYGAALIRNQLADNVTKVVVLMSAFYLDLKTVAVLMAVPAVAYILTAGYQLKKLNLISPDAFARALAGPIGISIICALPAIGFRLYAGPDYLSLEALILLALVSVATYVLSLKLWQPMMVVKIMETLRGQKPAA</sequence>
<accession>A0ABV8U684</accession>
<feature type="transmembrane region" description="Helical" evidence="7">
    <location>
        <begin position="405"/>
        <end position="430"/>
    </location>
</feature>
<keyword evidence="5 7" id="KW-1133">Transmembrane helix</keyword>
<reference evidence="9" key="1">
    <citation type="journal article" date="2019" name="Int. J. Syst. Evol. Microbiol.">
        <title>The Global Catalogue of Microorganisms (GCM) 10K type strain sequencing project: providing services to taxonomists for standard genome sequencing and annotation.</title>
        <authorList>
            <consortium name="The Broad Institute Genomics Platform"/>
            <consortium name="The Broad Institute Genome Sequencing Center for Infectious Disease"/>
            <person name="Wu L."/>
            <person name="Ma J."/>
        </authorList>
    </citation>
    <scope>NUCLEOTIDE SEQUENCE [LARGE SCALE GENOMIC DNA]</scope>
    <source>
        <strain evidence="9">CGMCC 1.15304</strain>
    </source>
</reference>
<keyword evidence="6 7" id="KW-0472">Membrane</keyword>
<evidence type="ECO:0000256" key="6">
    <source>
        <dbReference type="ARBA" id="ARBA00023136"/>
    </source>
</evidence>
<dbReference type="Pfam" id="PF13440">
    <property type="entry name" value="Polysacc_synt_3"/>
    <property type="match status" value="1"/>
</dbReference>
<dbReference type="EMBL" id="JBHSCR010000001">
    <property type="protein sequence ID" value="MFC4346323.1"/>
    <property type="molecule type" value="Genomic_DNA"/>
</dbReference>
<feature type="transmembrane region" description="Helical" evidence="7">
    <location>
        <begin position="324"/>
        <end position="349"/>
    </location>
</feature>
<evidence type="ECO:0000313" key="8">
    <source>
        <dbReference type="EMBL" id="MFC4346323.1"/>
    </source>
</evidence>
<keyword evidence="4 7" id="KW-0812">Transmembrane</keyword>
<evidence type="ECO:0000256" key="3">
    <source>
        <dbReference type="ARBA" id="ARBA00022475"/>
    </source>
</evidence>
<evidence type="ECO:0000313" key="9">
    <source>
        <dbReference type="Proteomes" id="UP001595776"/>
    </source>
</evidence>
<feature type="transmembrane region" description="Helical" evidence="7">
    <location>
        <begin position="139"/>
        <end position="161"/>
    </location>
</feature>
<dbReference type="InterPro" id="IPR050833">
    <property type="entry name" value="Poly_Biosynth_Transport"/>
</dbReference>
<comment type="subcellular location">
    <subcellularLocation>
        <location evidence="1">Cell membrane</location>
        <topology evidence="1">Multi-pass membrane protein</topology>
    </subcellularLocation>
</comment>
<feature type="transmembrane region" description="Helical" evidence="7">
    <location>
        <begin position="290"/>
        <end position="312"/>
    </location>
</feature>
<feature type="transmembrane region" description="Helical" evidence="7">
    <location>
        <begin position="167"/>
        <end position="187"/>
    </location>
</feature>
<comment type="caution">
    <text evidence="8">The sequence shown here is derived from an EMBL/GenBank/DDBJ whole genome shotgun (WGS) entry which is preliminary data.</text>
</comment>
<evidence type="ECO:0000256" key="2">
    <source>
        <dbReference type="ARBA" id="ARBA00007430"/>
    </source>
</evidence>
<keyword evidence="9" id="KW-1185">Reference proteome</keyword>
<evidence type="ECO:0000256" key="7">
    <source>
        <dbReference type="SAM" id="Phobius"/>
    </source>
</evidence>
<dbReference type="PANTHER" id="PTHR30250:SF10">
    <property type="entry name" value="LIPOPOLYSACCHARIDE BIOSYNTHESIS PROTEIN WZXC"/>
    <property type="match status" value="1"/>
</dbReference>
<comment type="similarity">
    <text evidence="2">Belongs to the polysaccharide synthase family.</text>
</comment>
<name>A0ABV8U684_9PROT</name>
<keyword evidence="3" id="KW-1003">Cell membrane</keyword>
<feature type="transmembrane region" description="Helical" evidence="7">
    <location>
        <begin position="203"/>
        <end position="223"/>
    </location>
</feature>
<evidence type="ECO:0000256" key="1">
    <source>
        <dbReference type="ARBA" id="ARBA00004651"/>
    </source>
</evidence>
<feature type="transmembrane region" description="Helical" evidence="7">
    <location>
        <begin position="436"/>
        <end position="459"/>
    </location>
</feature>
<dbReference type="Proteomes" id="UP001595776">
    <property type="component" value="Unassembled WGS sequence"/>
</dbReference>
<organism evidence="8 9">
    <name type="scientific">Kordiimonas lipolytica</name>
    <dbReference type="NCBI Taxonomy" id="1662421"/>
    <lineage>
        <taxon>Bacteria</taxon>
        <taxon>Pseudomonadati</taxon>
        <taxon>Pseudomonadota</taxon>
        <taxon>Alphaproteobacteria</taxon>
        <taxon>Kordiimonadales</taxon>
        <taxon>Kordiimonadaceae</taxon>
        <taxon>Kordiimonas</taxon>
    </lineage>
</organism>
<evidence type="ECO:0000256" key="5">
    <source>
        <dbReference type="ARBA" id="ARBA00022989"/>
    </source>
</evidence>
<gene>
    <name evidence="8" type="ORF">ACFO5Q_00510</name>
</gene>
<evidence type="ECO:0000256" key="4">
    <source>
        <dbReference type="ARBA" id="ARBA00022692"/>
    </source>
</evidence>
<proteinExistence type="inferred from homology"/>
<protein>
    <submittedName>
        <fullName evidence="8">Oligosaccharide flippase family protein</fullName>
    </submittedName>
</protein>
<feature type="transmembrane region" description="Helical" evidence="7">
    <location>
        <begin position="369"/>
        <end position="393"/>
    </location>
</feature>
<feature type="transmembrane region" description="Helical" evidence="7">
    <location>
        <begin position="7"/>
        <end position="28"/>
    </location>
</feature>
<feature type="transmembrane region" description="Helical" evidence="7">
    <location>
        <begin position="82"/>
        <end position="104"/>
    </location>
</feature>
<dbReference type="RefSeq" id="WP_068150628.1">
    <property type="nucleotide sequence ID" value="NZ_JBHSCR010000001.1"/>
</dbReference>
<dbReference type="PANTHER" id="PTHR30250">
    <property type="entry name" value="PST FAMILY PREDICTED COLANIC ACID TRANSPORTER"/>
    <property type="match status" value="1"/>
</dbReference>